<organism evidence="2 3">
    <name type="scientific">Lupinus albus</name>
    <name type="common">White lupine</name>
    <name type="synonym">Lupinus termis</name>
    <dbReference type="NCBI Taxonomy" id="3870"/>
    <lineage>
        <taxon>Eukaryota</taxon>
        <taxon>Viridiplantae</taxon>
        <taxon>Streptophyta</taxon>
        <taxon>Embryophyta</taxon>
        <taxon>Tracheophyta</taxon>
        <taxon>Spermatophyta</taxon>
        <taxon>Magnoliopsida</taxon>
        <taxon>eudicotyledons</taxon>
        <taxon>Gunneridae</taxon>
        <taxon>Pentapetalae</taxon>
        <taxon>rosids</taxon>
        <taxon>fabids</taxon>
        <taxon>Fabales</taxon>
        <taxon>Fabaceae</taxon>
        <taxon>Papilionoideae</taxon>
        <taxon>50 kb inversion clade</taxon>
        <taxon>genistoids sensu lato</taxon>
        <taxon>core genistoids</taxon>
        <taxon>Genisteae</taxon>
        <taxon>Lupinus</taxon>
    </lineage>
</organism>
<feature type="transmembrane region" description="Helical" evidence="1">
    <location>
        <begin position="6"/>
        <end position="25"/>
    </location>
</feature>
<dbReference type="EMBL" id="WOCE01000003">
    <property type="protein sequence ID" value="KAE9617460.1"/>
    <property type="molecule type" value="Genomic_DNA"/>
</dbReference>
<accession>A0A6A4QUE5</accession>
<dbReference type="Proteomes" id="UP000447434">
    <property type="component" value="Chromosome 3"/>
</dbReference>
<dbReference type="AlphaFoldDB" id="A0A6A4QUE5"/>
<proteinExistence type="predicted"/>
<sequence length="61" mass="7119">MKLGVHGLSCAIIQFILIYYLWIIYSNIKLFVFITSPLIYLHLSKFNQYGTLLCCYTTHNA</sequence>
<keyword evidence="1" id="KW-0812">Transmembrane</keyword>
<evidence type="ECO:0000256" key="1">
    <source>
        <dbReference type="SAM" id="Phobius"/>
    </source>
</evidence>
<gene>
    <name evidence="2" type="ORF">Lalb_Chr03g0035611</name>
</gene>
<evidence type="ECO:0000313" key="2">
    <source>
        <dbReference type="EMBL" id="KAE9617460.1"/>
    </source>
</evidence>
<name>A0A6A4QUE5_LUPAL</name>
<comment type="caution">
    <text evidence="2">The sequence shown here is derived from an EMBL/GenBank/DDBJ whole genome shotgun (WGS) entry which is preliminary data.</text>
</comment>
<protein>
    <submittedName>
        <fullName evidence="2">Uncharacterized protein</fullName>
    </submittedName>
</protein>
<reference evidence="3" key="1">
    <citation type="journal article" date="2020" name="Nat. Commun.">
        <title>Genome sequence of the cluster root forming white lupin.</title>
        <authorList>
            <person name="Hufnagel B."/>
            <person name="Marques A."/>
            <person name="Soriano A."/>
            <person name="Marques L."/>
            <person name="Divol F."/>
            <person name="Doumas P."/>
            <person name="Sallet E."/>
            <person name="Mancinotti D."/>
            <person name="Carrere S."/>
            <person name="Marande W."/>
            <person name="Arribat S."/>
            <person name="Keller J."/>
            <person name="Huneau C."/>
            <person name="Blein T."/>
            <person name="Aime D."/>
            <person name="Laguerre M."/>
            <person name="Taylor J."/>
            <person name="Schubert V."/>
            <person name="Nelson M."/>
            <person name="Geu-Flores F."/>
            <person name="Crespi M."/>
            <person name="Gallardo-Guerrero K."/>
            <person name="Delaux P.-M."/>
            <person name="Salse J."/>
            <person name="Berges H."/>
            <person name="Guyot R."/>
            <person name="Gouzy J."/>
            <person name="Peret B."/>
        </authorList>
    </citation>
    <scope>NUCLEOTIDE SEQUENCE [LARGE SCALE GENOMIC DNA]</scope>
    <source>
        <strain evidence="3">cv. Amiga</strain>
    </source>
</reference>
<keyword evidence="3" id="KW-1185">Reference proteome</keyword>
<keyword evidence="1" id="KW-0472">Membrane</keyword>
<keyword evidence="1" id="KW-1133">Transmembrane helix</keyword>
<evidence type="ECO:0000313" key="3">
    <source>
        <dbReference type="Proteomes" id="UP000447434"/>
    </source>
</evidence>